<evidence type="ECO:0000256" key="4">
    <source>
        <dbReference type="ARBA" id="ARBA00023125"/>
    </source>
</evidence>
<feature type="compositionally biased region" description="Low complexity" evidence="6">
    <location>
        <begin position="279"/>
        <end position="299"/>
    </location>
</feature>
<dbReference type="EMBL" id="VTUZ01000029">
    <property type="protein sequence ID" value="KAA1004242.1"/>
    <property type="molecule type" value="Genomic_DNA"/>
</dbReference>
<dbReference type="GO" id="GO:0009295">
    <property type="term" value="C:nucleoid"/>
    <property type="evidence" value="ECO:0007669"/>
    <property type="project" value="UniProtKB-SubCell"/>
</dbReference>
<dbReference type="SUPFAM" id="SSF81273">
    <property type="entry name" value="H-NS histone-like proteins"/>
    <property type="match status" value="2"/>
</dbReference>
<gene>
    <name evidence="8" type="ORF">FVF58_33320</name>
</gene>
<dbReference type="GO" id="GO:0003677">
    <property type="term" value="F:DNA binding"/>
    <property type="evidence" value="ECO:0007669"/>
    <property type="project" value="UniProtKB-KW"/>
</dbReference>
<feature type="compositionally biased region" description="Low complexity" evidence="6">
    <location>
        <begin position="233"/>
        <end position="244"/>
    </location>
</feature>
<evidence type="ECO:0000313" key="9">
    <source>
        <dbReference type="Proteomes" id="UP000325273"/>
    </source>
</evidence>
<keyword evidence="4" id="KW-0238">DNA-binding</keyword>
<evidence type="ECO:0000256" key="3">
    <source>
        <dbReference type="ARBA" id="ARBA00022490"/>
    </source>
</evidence>
<comment type="similarity">
    <text evidence="2">Belongs to the histone-like protein H-NS family.</text>
</comment>
<name>A0A5B0GLR3_9BURK</name>
<dbReference type="PANTHER" id="PTHR38097:SF2">
    <property type="entry name" value="DNA-BINDING PROTEIN STPA"/>
    <property type="match status" value="1"/>
</dbReference>
<comment type="caution">
    <text evidence="8">The sequence shown here is derived from an EMBL/GenBank/DDBJ whole genome shotgun (WGS) entry which is preliminary data.</text>
</comment>
<feature type="domain" description="DNA-binding protein H-NS-like C-terminal" evidence="7">
    <location>
        <begin position="132"/>
        <end position="172"/>
    </location>
</feature>
<keyword evidence="3" id="KW-0963">Cytoplasm</keyword>
<dbReference type="Proteomes" id="UP000325273">
    <property type="component" value="Unassembled WGS sequence"/>
</dbReference>
<evidence type="ECO:0000256" key="1">
    <source>
        <dbReference type="ARBA" id="ARBA00004453"/>
    </source>
</evidence>
<feature type="compositionally biased region" description="Basic residues" evidence="6">
    <location>
        <begin position="245"/>
        <end position="260"/>
    </location>
</feature>
<dbReference type="RefSeq" id="WP_149674001.1">
    <property type="nucleotide sequence ID" value="NZ_VTUZ01000029.1"/>
</dbReference>
<dbReference type="PANTHER" id="PTHR38097">
    <property type="match status" value="1"/>
</dbReference>
<feature type="region of interest" description="Disordered" evidence="6">
    <location>
        <begin position="233"/>
        <end position="299"/>
    </location>
</feature>
<sequence length="299" mass="30537">MPTLEQIQAKLKKLQAQADALIARKAQVAVNQIRELMLKHGLTTEDIEAKAKASRVARGLNGHAGVGKSKSVGTAKVAKYRDHKTGATWTGHGRAPGWIAGVKDRTQFLIDSASELKSEAKAVLTRVKRTKGQPKGAQPPKYLNPKTGATWSGRGPAPAWLATVKDRTKFLIDGATATASAAGHKAAKAATKVASKAATKAGKAKSAATSGAVSKKAAAKKVVAKKAVAAKKTAAKKATAATRKVAAKKGAAKPAAKKISAKNPAVKAARKAPARKAAAKTVAPSAPAAPQTAPVEASA</sequence>
<accession>A0A5B0GLR3</accession>
<protein>
    <submittedName>
        <fullName evidence="8">H-NS histone family protein</fullName>
    </submittedName>
</protein>
<keyword evidence="5" id="KW-0175">Coiled coil</keyword>
<dbReference type="Gene3D" id="4.10.430.30">
    <property type="match status" value="2"/>
</dbReference>
<feature type="compositionally biased region" description="Basic residues" evidence="6">
    <location>
        <begin position="268"/>
        <end position="278"/>
    </location>
</feature>
<reference evidence="8 9" key="1">
    <citation type="submission" date="2019-08" db="EMBL/GenBank/DDBJ databases">
        <title>Paraburkholderia sp. DCY113.</title>
        <authorList>
            <person name="Kang J."/>
        </authorList>
    </citation>
    <scope>NUCLEOTIDE SEQUENCE [LARGE SCALE GENOMIC DNA]</scope>
    <source>
        <strain evidence="8 9">DCY113</strain>
    </source>
</reference>
<proteinExistence type="inferred from homology"/>
<evidence type="ECO:0000256" key="5">
    <source>
        <dbReference type="SAM" id="Coils"/>
    </source>
</evidence>
<evidence type="ECO:0000256" key="2">
    <source>
        <dbReference type="ARBA" id="ARBA00010610"/>
    </source>
</evidence>
<feature type="domain" description="DNA-binding protein H-NS-like C-terminal" evidence="7">
    <location>
        <begin position="70"/>
        <end position="110"/>
    </location>
</feature>
<feature type="coiled-coil region" evidence="5">
    <location>
        <begin position="4"/>
        <end position="31"/>
    </location>
</feature>
<dbReference type="AlphaFoldDB" id="A0A5B0GLR3"/>
<evidence type="ECO:0000256" key="6">
    <source>
        <dbReference type="SAM" id="MobiDB-lite"/>
    </source>
</evidence>
<dbReference type="Pfam" id="PF00816">
    <property type="entry name" value="Histone_HNS"/>
    <property type="match status" value="2"/>
</dbReference>
<dbReference type="SMART" id="SM00528">
    <property type="entry name" value="HNS"/>
    <property type="match status" value="2"/>
</dbReference>
<feature type="region of interest" description="Disordered" evidence="6">
    <location>
        <begin position="126"/>
        <end position="154"/>
    </location>
</feature>
<dbReference type="InterPro" id="IPR027444">
    <property type="entry name" value="H-NS_C_dom"/>
</dbReference>
<comment type="subcellular location">
    <subcellularLocation>
        <location evidence="1">Cytoplasm</location>
        <location evidence="1">Nucleoid</location>
    </subcellularLocation>
</comment>
<keyword evidence="9" id="KW-1185">Reference proteome</keyword>
<organism evidence="8 9">
    <name type="scientific">Paraburkholderia panacisoli</name>
    <dbReference type="NCBI Taxonomy" id="2603818"/>
    <lineage>
        <taxon>Bacteria</taxon>
        <taxon>Pseudomonadati</taxon>
        <taxon>Pseudomonadota</taxon>
        <taxon>Betaproteobacteria</taxon>
        <taxon>Burkholderiales</taxon>
        <taxon>Burkholderiaceae</taxon>
        <taxon>Paraburkholderia</taxon>
    </lineage>
</organism>
<evidence type="ECO:0000313" key="8">
    <source>
        <dbReference type="EMBL" id="KAA1004242.1"/>
    </source>
</evidence>
<evidence type="ECO:0000259" key="7">
    <source>
        <dbReference type="SMART" id="SM00528"/>
    </source>
</evidence>